<name>A0A2D3V8L0_9PEZI</name>
<feature type="compositionally biased region" description="Basic and acidic residues" evidence="1">
    <location>
        <begin position="1"/>
        <end position="17"/>
    </location>
</feature>
<sequence length="617" mass="68829">MTDHSEKSQEAIQEAEKPSIPPPAYQETATTYIEEDNFHAVDAPDAMSQDTMAPPAGPSKAVHEEAQDTDRPNMPDRTSSILKGKGRAYSPSPVVDTPDQIVSHDEKVEEGSIIPQTSPSAEEEKRALQVHFAEPQEEEAAPVLPARPSDIRVSESFSHEIIHSDPVLSNFPLEAAGALPLRYVFAWSRPLLESPTLEIRPADNATIPSSSPAVPPTRLWRLNYDKKYHARLHRYTSTPQDYNSKAQLGDFPYRQIAEIKFPEFIIPGIGCGAMVKFDMHEEELARLGSYATARGKKPMPRVQKFMQCEGWLTTSYTMEVPVLDHLQASWRTVPRPKGTNPGSGLENAKETAIVERKTTDMEKEAKKQNIALVTISDMVAMAKRTLHDETWTPYAPQQLVVESDGRVIATYQRASPFAKHAGVLTIHNQELSHVSCVPEFIEGIVIATTTMVGMQDRIGLASSLMEAASTSGKWSQGQWMRVQREWKDRKARRQSVGTHPYGNTAARQQPSRDSEEVGSEAFDDGLEGAIGVEEREAARREQLAWDENLKARSADDDGLGDVLSAEEREAARREHLAWEEWSRTNALSDLPGTEPRDQAAGWQEKNQDHLRLRTIYA</sequence>
<feature type="compositionally biased region" description="Acidic residues" evidence="1">
    <location>
        <begin position="516"/>
        <end position="526"/>
    </location>
</feature>
<dbReference type="RefSeq" id="XP_023628659.1">
    <property type="nucleotide sequence ID" value="XM_023772891.1"/>
</dbReference>
<evidence type="ECO:0000313" key="3">
    <source>
        <dbReference type="Proteomes" id="UP000225277"/>
    </source>
</evidence>
<reference evidence="2 3" key="1">
    <citation type="submission" date="2016-03" db="EMBL/GenBank/DDBJ databases">
        <authorList>
            <person name="Ploux O."/>
        </authorList>
    </citation>
    <scope>NUCLEOTIDE SEQUENCE [LARGE SCALE GENOMIC DNA]</scope>
    <source>
        <strain evidence="2 3">URUG2</strain>
    </source>
</reference>
<feature type="region of interest" description="Disordered" evidence="1">
    <location>
        <begin position="486"/>
        <end position="527"/>
    </location>
</feature>
<feature type="compositionally biased region" description="Basic and acidic residues" evidence="1">
    <location>
        <begin position="61"/>
        <end position="74"/>
    </location>
</feature>
<dbReference type="OrthoDB" id="3649991at2759"/>
<accession>A0A2D3V8L0</accession>
<dbReference type="GeneID" id="35602749"/>
<evidence type="ECO:0000313" key="2">
    <source>
        <dbReference type="EMBL" id="CZT21770.1"/>
    </source>
</evidence>
<feature type="region of interest" description="Disordered" evidence="1">
    <location>
        <begin position="585"/>
        <end position="605"/>
    </location>
</feature>
<feature type="region of interest" description="Disordered" evidence="1">
    <location>
        <begin position="1"/>
        <end position="98"/>
    </location>
</feature>
<dbReference type="AlphaFoldDB" id="A0A2D3V8L0"/>
<dbReference type="EMBL" id="FJUY01000012">
    <property type="protein sequence ID" value="CZT21770.1"/>
    <property type="molecule type" value="Genomic_DNA"/>
</dbReference>
<gene>
    <name evidence="2" type="ORF">RCC_07635</name>
</gene>
<evidence type="ECO:0000256" key="1">
    <source>
        <dbReference type="SAM" id="MobiDB-lite"/>
    </source>
</evidence>
<protein>
    <submittedName>
        <fullName evidence="2">Uncharacterized protein</fullName>
    </submittedName>
</protein>
<dbReference type="Proteomes" id="UP000225277">
    <property type="component" value="Unassembled WGS sequence"/>
</dbReference>
<organism evidence="2 3">
    <name type="scientific">Ramularia collo-cygni</name>
    <dbReference type="NCBI Taxonomy" id="112498"/>
    <lineage>
        <taxon>Eukaryota</taxon>
        <taxon>Fungi</taxon>
        <taxon>Dikarya</taxon>
        <taxon>Ascomycota</taxon>
        <taxon>Pezizomycotina</taxon>
        <taxon>Dothideomycetes</taxon>
        <taxon>Dothideomycetidae</taxon>
        <taxon>Mycosphaerellales</taxon>
        <taxon>Mycosphaerellaceae</taxon>
        <taxon>Ramularia</taxon>
    </lineage>
</organism>
<proteinExistence type="predicted"/>
<keyword evidence="3" id="KW-1185">Reference proteome</keyword>